<reference evidence="6 7" key="1">
    <citation type="submission" date="2018-03" db="EMBL/GenBank/DDBJ databases">
        <title>Genomic Encyclopedia of Archaeal and Bacterial Type Strains, Phase II (KMG-II): from individual species to whole genera.</title>
        <authorList>
            <person name="Goeker M."/>
        </authorList>
    </citation>
    <scope>NUCLEOTIDE SEQUENCE [LARGE SCALE GENOMIC DNA]</scope>
    <source>
        <strain evidence="6 7">DSM 27267</strain>
    </source>
</reference>
<organism evidence="6 7">
    <name type="scientific">Prolixibacter denitrificans</name>
    <dbReference type="NCBI Taxonomy" id="1541063"/>
    <lineage>
        <taxon>Bacteria</taxon>
        <taxon>Pseudomonadati</taxon>
        <taxon>Bacteroidota</taxon>
        <taxon>Bacteroidia</taxon>
        <taxon>Marinilabiliales</taxon>
        <taxon>Prolixibacteraceae</taxon>
        <taxon>Prolixibacter</taxon>
    </lineage>
</organism>
<dbReference type="PROSITE" id="PS51186">
    <property type="entry name" value="GNAT"/>
    <property type="match status" value="1"/>
</dbReference>
<dbReference type="Proteomes" id="UP000240621">
    <property type="component" value="Unassembled WGS sequence"/>
</dbReference>
<evidence type="ECO:0000256" key="2">
    <source>
        <dbReference type="PROSITE-ProRule" id="PRU00409"/>
    </source>
</evidence>
<dbReference type="Gene3D" id="3.30.470.20">
    <property type="entry name" value="ATP-grasp fold, B domain"/>
    <property type="match status" value="1"/>
</dbReference>
<evidence type="ECO:0000313" key="7">
    <source>
        <dbReference type="Proteomes" id="UP000240621"/>
    </source>
</evidence>
<evidence type="ECO:0000259" key="4">
    <source>
        <dbReference type="PROSITE" id="PS51186"/>
    </source>
</evidence>
<keyword evidence="1 6" id="KW-0436">Ligase</keyword>
<dbReference type="InterPro" id="IPR025839">
    <property type="entry name" value="RLAN_dom"/>
</dbReference>
<dbReference type="InterPro" id="IPR016181">
    <property type="entry name" value="Acyl_CoA_acyltransferase"/>
</dbReference>
<dbReference type="EMBL" id="BLAU01000001">
    <property type="protein sequence ID" value="GET23328.1"/>
    <property type="molecule type" value="Genomic_DNA"/>
</dbReference>
<dbReference type="GO" id="GO:0009432">
    <property type="term" value="P:SOS response"/>
    <property type="evidence" value="ECO:0007669"/>
    <property type="project" value="TreeGrafter"/>
</dbReference>
<sequence length="651" mass="75583">MTLHIRKSSPEDLIFLEKLEKESFPAFQRNNRRSLALSLSSPFQEVWIAEKGKSRRRPVGAMVLHLHKKSLRIYSIATLPEFQSKGVGRFLLTHALNLATSRKQEKLILEADASNEKLLEWYQQWGFQPVKTVKDYYAEGYDCLKLEYLLPASLYQNRMKNIIVVNQPRTWHFTDVNAKIISVKEYINNSEYHTDNSLRVFNLCSSYQYQSYGYYVSLLASARGQRVIPNVTTIRDFSSTGVIRSITTEINELLQVALRNVKEKEFSMNVYFGHTNVRGMKRLAPKLYQLFETPLFKVYFIRNGEWMIKKIQPLNLNRISDDELMVVNEFAREYFDKKRFNKSRLTAYKYDLAILVNPQETTPPSCNTALKLFKQAANRKGIYTEFITKNDFDKINEFDALFIRETTSVNNHTYELSRLAYAEGLVVIDDPWSILRCSNKIYQNELFRNNKILTPQTTVFTKNLFHPKDLDGVSYPAVIKQPDSAFSLGITKVNNEEEALEVLNTLFRKSDMVICQEFTYSEFDWRIGIIDNTPLFACKYYMTRDHWQIYNWQGEAEEQSGDSETLPVSEVPAHVLETALKAAALIGDGLYGVDLKEIAGKVYVMEVNDNPNIDFGIEDEILKEKLYDMVIDSFLDRIEIAKNLKRYVTSK</sequence>
<protein>
    <submittedName>
        <fullName evidence="6">Glutathione synthase/RimK-type ligase-like ATP-grasp enzyme</fullName>
    </submittedName>
</protein>
<keyword evidence="2" id="KW-0067">ATP-binding</keyword>
<keyword evidence="2" id="KW-0547">Nucleotide-binding</keyword>
<dbReference type="GO" id="GO:0046872">
    <property type="term" value="F:metal ion binding"/>
    <property type="evidence" value="ECO:0007669"/>
    <property type="project" value="InterPro"/>
</dbReference>
<dbReference type="InterPro" id="IPR011095">
    <property type="entry name" value="Dala_Dala_lig_C"/>
</dbReference>
<dbReference type="SUPFAM" id="SSF55729">
    <property type="entry name" value="Acyl-CoA N-acyltransferases (Nat)"/>
    <property type="match status" value="1"/>
</dbReference>
<dbReference type="PANTHER" id="PTHR21621">
    <property type="entry name" value="RIBOSOMAL PROTEIN S6 MODIFICATION PROTEIN"/>
    <property type="match status" value="1"/>
</dbReference>
<dbReference type="PANTHER" id="PTHR21621:SF0">
    <property type="entry name" value="BETA-CITRYLGLUTAMATE SYNTHASE B-RELATED"/>
    <property type="match status" value="1"/>
</dbReference>
<dbReference type="EMBL" id="PYGC01000003">
    <property type="protein sequence ID" value="PSK83785.1"/>
    <property type="molecule type" value="Genomic_DNA"/>
</dbReference>
<dbReference type="CDD" id="cd04301">
    <property type="entry name" value="NAT_SF"/>
    <property type="match status" value="1"/>
</dbReference>
<dbReference type="InterPro" id="IPR013815">
    <property type="entry name" value="ATP_grasp_subdomain_1"/>
</dbReference>
<evidence type="ECO:0000313" key="6">
    <source>
        <dbReference type="EMBL" id="PSK83785.1"/>
    </source>
</evidence>
<dbReference type="Pfam" id="PF00583">
    <property type="entry name" value="Acetyltransf_1"/>
    <property type="match status" value="1"/>
</dbReference>
<dbReference type="GO" id="GO:0008716">
    <property type="term" value="F:D-alanine-D-alanine ligase activity"/>
    <property type="evidence" value="ECO:0007669"/>
    <property type="project" value="InterPro"/>
</dbReference>
<gene>
    <name evidence="6" type="ORF">CLV93_103200</name>
    <name evidence="5" type="ORF">JCM18694_35740</name>
</gene>
<dbReference type="InterPro" id="IPR011761">
    <property type="entry name" value="ATP-grasp"/>
</dbReference>
<dbReference type="GO" id="GO:0005524">
    <property type="term" value="F:ATP binding"/>
    <property type="evidence" value="ECO:0007669"/>
    <property type="project" value="UniProtKB-UniRule"/>
</dbReference>
<keyword evidence="8" id="KW-1185">Reference proteome</keyword>
<dbReference type="Gene3D" id="3.30.1490.20">
    <property type="entry name" value="ATP-grasp fold, A domain"/>
    <property type="match status" value="1"/>
</dbReference>
<dbReference type="Gene3D" id="3.40.630.30">
    <property type="match status" value="1"/>
</dbReference>
<evidence type="ECO:0000256" key="1">
    <source>
        <dbReference type="ARBA" id="ARBA00022598"/>
    </source>
</evidence>
<reference evidence="5 8" key="2">
    <citation type="submission" date="2019-10" db="EMBL/GenBank/DDBJ databases">
        <title>Prolixibacter strains distinguished by the presence of nitrate reductase genes were adept at nitrate-dependent anaerobic corrosion of metallic iron and carbon steel.</title>
        <authorList>
            <person name="Iino T."/>
            <person name="Shono N."/>
            <person name="Ito K."/>
            <person name="Nakamura R."/>
            <person name="Sueoka K."/>
            <person name="Harayama S."/>
            <person name="Ohkuma M."/>
        </authorList>
    </citation>
    <scope>NUCLEOTIDE SEQUENCE [LARGE SCALE GENOMIC DNA]</scope>
    <source>
        <strain evidence="5 8">MIC1-1</strain>
    </source>
</reference>
<dbReference type="GO" id="GO:0018169">
    <property type="term" value="F:ribosomal S6-glutamic acid ligase activity"/>
    <property type="evidence" value="ECO:0007669"/>
    <property type="project" value="TreeGrafter"/>
</dbReference>
<dbReference type="GO" id="GO:0016747">
    <property type="term" value="F:acyltransferase activity, transferring groups other than amino-acyl groups"/>
    <property type="evidence" value="ECO:0007669"/>
    <property type="project" value="InterPro"/>
</dbReference>
<dbReference type="Proteomes" id="UP000396862">
    <property type="component" value="Unassembled WGS sequence"/>
</dbReference>
<dbReference type="PROSITE" id="PS50975">
    <property type="entry name" value="ATP_GRASP"/>
    <property type="match status" value="1"/>
</dbReference>
<dbReference type="Pfam" id="PF14401">
    <property type="entry name" value="RLAN"/>
    <property type="match status" value="1"/>
</dbReference>
<dbReference type="Pfam" id="PF07478">
    <property type="entry name" value="Dala_Dala_lig_C"/>
    <property type="match status" value="1"/>
</dbReference>
<dbReference type="InterPro" id="IPR000182">
    <property type="entry name" value="GNAT_dom"/>
</dbReference>
<proteinExistence type="predicted"/>
<evidence type="ECO:0000313" key="8">
    <source>
        <dbReference type="Proteomes" id="UP000396862"/>
    </source>
</evidence>
<feature type="domain" description="ATP-grasp" evidence="3">
    <location>
        <begin position="444"/>
        <end position="635"/>
    </location>
</feature>
<feature type="domain" description="N-acetyltransferase" evidence="4">
    <location>
        <begin position="3"/>
        <end position="153"/>
    </location>
</feature>
<dbReference type="GO" id="GO:0005737">
    <property type="term" value="C:cytoplasm"/>
    <property type="evidence" value="ECO:0007669"/>
    <property type="project" value="TreeGrafter"/>
</dbReference>
<accession>A0A2P8CFN6</accession>
<dbReference type="SUPFAM" id="SSF56059">
    <property type="entry name" value="Glutathione synthetase ATP-binding domain-like"/>
    <property type="match status" value="1"/>
</dbReference>
<dbReference type="AlphaFoldDB" id="A0A2P8CFN6"/>
<evidence type="ECO:0000259" key="3">
    <source>
        <dbReference type="PROSITE" id="PS50975"/>
    </source>
</evidence>
<evidence type="ECO:0000313" key="5">
    <source>
        <dbReference type="EMBL" id="GET23328.1"/>
    </source>
</evidence>
<comment type="caution">
    <text evidence="6">The sequence shown here is derived from an EMBL/GenBank/DDBJ whole genome shotgun (WGS) entry which is preliminary data.</text>
</comment>
<dbReference type="OrthoDB" id="9800957at2"/>
<name>A0A2P8CFN6_9BACT</name>